<sequence>MGVPTGEVVARPMVARACGCLREFQHYAVDRYRAQRLAKFQKTRCEVCVAKLNEEQRVAAAAVPKKGEAFKLLPTDAHFSLTRKADATWAGTLTADGSTVEATGDGPHGLTLALARSWLAERGISAAPDDAPADKPASPAAEAKPAPAGPVSKFPAPKPPPPSARPSLTNFPRPKPN</sequence>
<evidence type="ECO:0000256" key="1">
    <source>
        <dbReference type="SAM" id="MobiDB-lite"/>
    </source>
</evidence>
<protein>
    <submittedName>
        <fullName evidence="2">Uncharacterized protein</fullName>
    </submittedName>
</protein>
<dbReference type="EMBL" id="JAXBLV010000187">
    <property type="protein sequence ID" value="MDY3560988.1"/>
    <property type="molecule type" value="Genomic_DNA"/>
</dbReference>
<proteinExistence type="predicted"/>
<keyword evidence="3" id="KW-1185">Reference proteome</keyword>
<evidence type="ECO:0000313" key="2">
    <source>
        <dbReference type="EMBL" id="MDY3560988.1"/>
    </source>
</evidence>
<comment type="caution">
    <text evidence="2">The sequence shown here is derived from an EMBL/GenBank/DDBJ whole genome shotgun (WGS) entry which is preliminary data.</text>
</comment>
<gene>
    <name evidence="2" type="ORF">R5W23_002239</name>
</gene>
<evidence type="ECO:0000313" key="3">
    <source>
        <dbReference type="Proteomes" id="UP001272242"/>
    </source>
</evidence>
<feature type="region of interest" description="Disordered" evidence="1">
    <location>
        <begin position="125"/>
        <end position="177"/>
    </location>
</feature>
<accession>A0ABU5F0A0</accession>
<feature type="compositionally biased region" description="Low complexity" evidence="1">
    <location>
        <begin position="125"/>
        <end position="155"/>
    </location>
</feature>
<organism evidence="2 3">
    <name type="scientific">Gemmata algarum</name>
    <dbReference type="NCBI Taxonomy" id="2975278"/>
    <lineage>
        <taxon>Bacteria</taxon>
        <taxon>Pseudomonadati</taxon>
        <taxon>Planctomycetota</taxon>
        <taxon>Planctomycetia</taxon>
        <taxon>Gemmatales</taxon>
        <taxon>Gemmataceae</taxon>
        <taxon>Gemmata</taxon>
    </lineage>
</organism>
<reference evidence="3" key="1">
    <citation type="journal article" date="2023" name="Mar. Drugs">
        <title>Gemmata algarum, a Novel Planctomycete Isolated from an Algal Mat, Displays Antimicrobial Activity.</title>
        <authorList>
            <person name="Kumar G."/>
            <person name="Kallscheuer N."/>
            <person name="Kashif M."/>
            <person name="Ahamad S."/>
            <person name="Jagadeeshwari U."/>
            <person name="Pannikurungottu S."/>
            <person name="Haufschild T."/>
            <person name="Kabuu M."/>
            <person name="Sasikala C."/>
            <person name="Jogler C."/>
            <person name="Ramana C."/>
        </authorList>
    </citation>
    <scope>NUCLEOTIDE SEQUENCE [LARGE SCALE GENOMIC DNA]</scope>
    <source>
        <strain evidence="3">JC673</strain>
    </source>
</reference>
<dbReference type="Proteomes" id="UP001272242">
    <property type="component" value="Unassembled WGS sequence"/>
</dbReference>
<name>A0ABU5F0A0_9BACT</name>
<dbReference type="RefSeq" id="WP_320687473.1">
    <property type="nucleotide sequence ID" value="NZ_JAXBLV010000187.1"/>
</dbReference>